<dbReference type="EnsemblMetazoa" id="Aqu2.1.38894_001">
    <property type="protein sequence ID" value="Aqu2.1.38894_001"/>
    <property type="gene ID" value="Aqu2.1.38894"/>
</dbReference>
<proteinExistence type="predicted"/>
<dbReference type="Gene3D" id="3.30.420.10">
    <property type="entry name" value="Ribonuclease H-like superfamily/Ribonuclease H"/>
    <property type="match status" value="1"/>
</dbReference>
<dbReference type="PANTHER" id="PTHR37984">
    <property type="entry name" value="PROTEIN CBG26694"/>
    <property type="match status" value="1"/>
</dbReference>
<protein>
    <recommendedName>
        <fullName evidence="1">Integrase catalytic domain-containing protein</fullName>
    </recommendedName>
</protein>
<dbReference type="PROSITE" id="PS50994">
    <property type="entry name" value="INTEGRASE"/>
    <property type="match status" value="1"/>
</dbReference>
<dbReference type="InterPro" id="IPR036397">
    <property type="entry name" value="RNaseH_sf"/>
</dbReference>
<organism evidence="2">
    <name type="scientific">Amphimedon queenslandica</name>
    <name type="common">Sponge</name>
    <dbReference type="NCBI Taxonomy" id="400682"/>
    <lineage>
        <taxon>Eukaryota</taxon>
        <taxon>Metazoa</taxon>
        <taxon>Porifera</taxon>
        <taxon>Demospongiae</taxon>
        <taxon>Heteroscleromorpha</taxon>
        <taxon>Haplosclerida</taxon>
        <taxon>Niphatidae</taxon>
        <taxon>Amphimedon</taxon>
    </lineage>
</organism>
<dbReference type="GO" id="GO:0003676">
    <property type="term" value="F:nucleic acid binding"/>
    <property type="evidence" value="ECO:0007669"/>
    <property type="project" value="InterPro"/>
</dbReference>
<feature type="domain" description="Integrase catalytic" evidence="1">
    <location>
        <begin position="1"/>
        <end position="85"/>
    </location>
</feature>
<reference evidence="2" key="1">
    <citation type="submission" date="2017-05" db="UniProtKB">
        <authorList>
            <consortium name="EnsemblMetazoa"/>
        </authorList>
    </citation>
    <scope>IDENTIFICATION</scope>
</reference>
<dbReference type="OrthoDB" id="775972at2759"/>
<evidence type="ECO:0000313" key="2">
    <source>
        <dbReference type="EnsemblMetazoa" id="Aqu2.1.38894_001"/>
    </source>
</evidence>
<evidence type="ECO:0000259" key="1">
    <source>
        <dbReference type="PROSITE" id="PS50994"/>
    </source>
</evidence>
<dbReference type="InParanoid" id="A0A1X7VGJ6"/>
<dbReference type="SUPFAM" id="SSF53098">
    <property type="entry name" value="Ribonuclease H-like"/>
    <property type="match status" value="1"/>
</dbReference>
<dbReference type="OMA" id="RRKECIA"/>
<sequence length="158" mass="18072">MLLAEVYGMLKFKGIRTTPYHPQTDGLVERFNGTLKRMLHSCTSRNPKECDTLTILAVCLQRNEKSGRNVGVGKGEPKKTQGKRKVWYDQKARDWKFGPGDEVFVMLPSSTHNLTAEWMRPFKITRAVGEVNYKVEIGCGQKAKLFHINMLKQKKEVT</sequence>
<dbReference type="InterPro" id="IPR001584">
    <property type="entry name" value="Integrase_cat-core"/>
</dbReference>
<accession>A0A1X7VGJ6</accession>
<dbReference type="GO" id="GO:0015074">
    <property type="term" value="P:DNA integration"/>
    <property type="evidence" value="ECO:0007669"/>
    <property type="project" value="InterPro"/>
</dbReference>
<dbReference type="InterPro" id="IPR050951">
    <property type="entry name" value="Retrovirus_Pol_polyprotein"/>
</dbReference>
<dbReference type="AlphaFoldDB" id="A0A1X7VGJ6"/>
<name>A0A1X7VGJ6_AMPQE</name>
<dbReference type="PANTHER" id="PTHR37984:SF15">
    <property type="entry name" value="INTEGRASE CATALYTIC DOMAIN-CONTAINING PROTEIN"/>
    <property type="match status" value="1"/>
</dbReference>
<dbReference type="InterPro" id="IPR012337">
    <property type="entry name" value="RNaseH-like_sf"/>
</dbReference>